<gene>
    <name evidence="1" type="ORF">DARMORV10_A07P09080.1</name>
</gene>
<dbReference type="EMBL" id="HG994361">
    <property type="protein sequence ID" value="CAF2159130.1"/>
    <property type="molecule type" value="Genomic_DNA"/>
</dbReference>
<name>A0A816YG76_BRANA</name>
<proteinExistence type="predicted"/>
<accession>A0A816YG76</accession>
<dbReference type="AlphaFoldDB" id="A0A816YG76"/>
<dbReference type="Proteomes" id="UP001295469">
    <property type="component" value="Chromosome A07"/>
</dbReference>
<protein>
    <submittedName>
        <fullName evidence="1">(rape) hypothetical protein</fullName>
    </submittedName>
</protein>
<sequence>MVGTALSKCITHGKYNTNRDISAMRKQGVRYSL</sequence>
<evidence type="ECO:0000313" key="1">
    <source>
        <dbReference type="EMBL" id="CAF2159130.1"/>
    </source>
</evidence>
<reference evidence="1" key="1">
    <citation type="submission" date="2021-01" db="EMBL/GenBank/DDBJ databases">
        <authorList>
            <consortium name="Genoscope - CEA"/>
            <person name="William W."/>
        </authorList>
    </citation>
    <scope>NUCLEOTIDE SEQUENCE</scope>
</reference>
<organism evidence="1">
    <name type="scientific">Brassica napus</name>
    <name type="common">Rape</name>
    <dbReference type="NCBI Taxonomy" id="3708"/>
    <lineage>
        <taxon>Eukaryota</taxon>
        <taxon>Viridiplantae</taxon>
        <taxon>Streptophyta</taxon>
        <taxon>Embryophyta</taxon>
        <taxon>Tracheophyta</taxon>
        <taxon>Spermatophyta</taxon>
        <taxon>Magnoliopsida</taxon>
        <taxon>eudicotyledons</taxon>
        <taxon>Gunneridae</taxon>
        <taxon>Pentapetalae</taxon>
        <taxon>rosids</taxon>
        <taxon>malvids</taxon>
        <taxon>Brassicales</taxon>
        <taxon>Brassicaceae</taxon>
        <taxon>Brassiceae</taxon>
        <taxon>Brassica</taxon>
    </lineage>
</organism>